<accession>A0A1C0TW28</accession>
<dbReference type="Gene3D" id="3.40.30.10">
    <property type="entry name" value="Glutaredoxin"/>
    <property type="match status" value="1"/>
</dbReference>
<evidence type="ECO:0000313" key="2">
    <source>
        <dbReference type="EMBL" id="OCQ23511.1"/>
    </source>
</evidence>
<dbReference type="InterPro" id="IPR000866">
    <property type="entry name" value="AhpC/TSA"/>
</dbReference>
<name>A0A1C0TW28_9GAMM</name>
<dbReference type="EMBL" id="MAUJ01000001">
    <property type="protein sequence ID" value="OCQ23511.1"/>
    <property type="molecule type" value="Genomic_DNA"/>
</dbReference>
<dbReference type="InterPro" id="IPR036249">
    <property type="entry name" value="Thioredoxin-like_sf"/>
</dbReference>
<dbReference type="Proteomes" id="UP000093366">
    <property type="component" value="Unassembled WGS sequence"/>
</dbReference>
<dbReference type="CDD" id="cd02970">
    <property type="entry name" value="PRX_like2"/>
    <property type="match status" value="1"/>
</dbReference>
<protein>
    <submittedName>
        <fullName evidence="2">Thioredoxin peroxidase</fullName>
    </submittedName>
</protein>
<organism evidence="2 3">
    <name type="scientific">Pseudoalteromonas luteoviolacea</name>
    <dbReference type="NCBI Taxonomy" id="43657"/>
    <lineage>
        <taxon>Bacteria</taxon>
        <taxon>Pseudomonadati</taxon>
        <taxon>Pseudomonadota</taxon>
        <taxon>Gammaproteobacteria</taxon>
        <taxon>Alteromonadales</taxon>
        <taxon>Pseudoalteromonadaceae</taxon>
        <taxon>Pseudoalteromonas</taxon>
    </lineage>
</organism>
<dbReference type="SUPFAM" id="SSF52833">
    <property type="entry name" value="Thioredoxin-like"/>
    <property type="match status" value="1"/>
</dbReference>
<reference evidence="3" key="1">
    <citation type="submission" date="2016-07" db="EMBL/GenBank/DDBJ databases">
        <authorList>
            <person name="Florea S."/>
            <person name="Webb J.S."/>
            <person name="Jaromczyk J."/>
            <person name="Schardl C.L."/>
        </authorList>
    </citation>
    <scope>NUCLEOTIDE SEQUENCE [LARGE SCALE GENOMIC DNA]</scope>
    <source>
        <strain evidence="3">IPB1</strain>
    </source>
</reference>
<evidence type="ECO:0000259" key="1">
    <source>
        <dbReference type="PROSITE" id="PS51352"/>
    </source>
</evidence>
<dbReference type="Pfam" id="PF00578">
    <property type="entry name" value="AhpC-TSA"/>
    <property type="match status" value="1"/>
</dbReference>
<dbReference type="OrthoDB" id="9809746at2"/>
<evidence type="ECO:0000313" key="3">
    <source>
        <dbReference type="Proteomes" id="UP000093366"/>
    </source>
</evidence>
<keyword evidence="2" id="KW-0560">Oxidoreductase</keyword>
<dbReference type="GO" id="GO:0004601">
    <property type="term" value="F:peroxidase activity"/>
    <property type="evidence" value="ECO:0007669"/>
    <property type="project" value="UniProtKB-KW"/>
</dbReference>
<proteinExistence type="predicted"/>
<dbReference type="PROSITE" id="PS51352">
    <property type="entry name" value="THIOREDOXIN_2"/>
    <property type="match status" value="1"/>
</dbReference>
<gene>
    <name evidence="2" type="ORF">A7985_06105</name>
</gene>
<dbReference type="RefSeq" id="WP_065789528.1">
    <property type="nucleotide sequence ID" value="NZ_MAUJ01000001.1"/>
</dbReference>
<sequence length="181" mass="20402">MSNSATNKLHPGTKFPEFTLPLLNGEMRTLGKPHNGCDWQLVLIYRGRHCPLCTKYMNQLQILKDDFKKIGVDIIAVSGDSKAQLEAHLEQLTADYAIAYGLSLEQMKAYGLYISDPRSEQETDHPFSEPGLFVINAQGNIQVVDISNNPFVRPELDALRSGLAWIRNPDNNYPIRGMHVY</sequence>
<feature type="domain" description="Thioredoxin" evidence="1">
    <location>
        <begin position="9"/>
        <end position="168"/>
    </location>
</feature>
<dbReference type="InterPro" id="IPR013766">
    <property type="entry name" value="Thioredoxin_domain"/>
</dbReference>
<comment type="caution">
    <text evidence="2">The sequence shown here is derived from an EMBL/GenBank/DDBJ whole genome shotgun (WGS) entry which is preliminary data.</text>
</comment>
<dbReference type="AlphaFoldDB" id="A0A1C0TW28"/>
<keyword evidence="2" id="KW-0575">Peroxidase</keyword>